<reference evidence="8 9" key="1">
    <citation type="submission" date="2018-11" db="EMBL/GenBank/DDBJ databases">
        <title>Genome sequence of Saitozyma podzolica DSM 27192.</title>
        <authorList>
            <person name="Aliyu H."/>
            <person name="Gorte O."/>
            <person name="Ochsenreither K."/>
        </authorList>
    </citation>
    <scope>NUCLEOTIDE SEQUENCE [LARGE SCALE GENOMIC DNA]</scope>
    <source>
        <strain evidence="8 9">DSM 27192</strain>
    </source>
</reference>
<evidence type="ECO:0008006" key="10">
    <source>
        <dbReference type="Google" id="ProtNLM"/>
    </source>
</evidence>
<dbReference type="EMBL" id="RSCD01000006">
    <property type="protein sequence ID" value="RSH92451.1"/>
    <property type="molecule type" value="Genomic_DNA"/>
</dbReference>
<evidence type="ECO:0000256" key="2">
    <source>
        <dbReference type="ARBA" id="ARBA00022553"/>
    </source>
</evidence>
<keyword evidence="3" id="KW-0677">Repeat</keyword>
<keyword evidence="9" id="KW-1185">Reference proteome</keyword>
<evidence type="ECO:0000256" key="5">
    <source>
        <dbReference type="ARBA" id="ARBA00023242"/>
    </source>
</evidence>
<dbReference type="PANTHER" id="PTHR15263">
    <property type="entry name" value="I-KAPPA-B-LIKE PROTEIN IKBL"/>
    <property type="match status" value="1"/>
</dbReference>
<evidence type="ECO:0000313" key="9">
    <source>
        <dbReference type="Proteomes" id="UP000279259"/>
    </source>
</evidence>
<dbReference type="Proteomes" id="UP000279259">
    <property type="component" value="Unassembled WGS sequence"/>
</dbReference>
<evidence type="ECO:0000256" key="4">
    <source>
        <dbReference type="ARBA" id="ARBA00023043"/>
    </source>
</evidence>
<feature type="compositionally biased region" description="Basic and acidic residues" evidence="7">
    <location>
        <begin position="71"/>
        <end position="82"/>
    </location>
</feature>
<dbReference type="AlphaFoldDB" id="A0A427YN26"/>
<protein>
    <recommendedName>
        <fullName evidence="10">J domain-containing protein</fullName>
    </recommendedName>
</protein>
<feature type="coiled-coil region" evidence="6">
    <location>
        <begin position="248"/>
        <end position="307"/>
    </location>
</feature>
<evidence type="ECO:0000256" key="7">
    <source>
        <dbReference type="SAM" id="MobiDB-lite"/>
    </source>
</evidence>
<feature type="region of interest" description="Disordered" evidence="7">
    <location>
        <begin position="1"/>
        <end position="113"/>
    </location>
</feature>
<evidence type="ECO:0000256" key="6">
    <source>
        <dbReference type="SAM" id="Coils"/>
    </source>
</evidence>
<keyword evidence="5" id="KW-0539">Nucleus</keyword>
<evidence type="ECO:0000256" key="1">
    <source>
        <dbReference type="ARBA" id="ARBA00004123"/>
    </source>
</evidence>
<evidence type="ECO:0000313" key="8">
    <source>
        <dbReference type="EMBL" id="RSH92451.1"/>
    </source>
</evidence>
<dbReference type="GO" id="GO:0043124">
    <property type="term" value="P:negative regulation of canonical NF-kappaB signal transduction"/>
    <property type="evidence" value="ECO:0007669"/>
    <property type="project" value="InterPro"/>
</dbReference>
<accession>A0A427YN26</accession>
<dbReference type="STRING" id="1890683.A0A427YN26"/>
<keyword evidence="6" id="KW-0175">Coiled coil</keyword>
<organism evidence="8 9">
    <name type="scientific">Saitozyma podzolica</name>
    <dbReference type="NCBI Taxonomy" id="1890683"/>
    <lineage>
        <taxon>Eukaryota</taxon>
        <taxon>Fungi</taxon>
        <taxon>Dikarya</taxon>
        <taxon>Basidiomycota</taxon>
        <taxon>Agaricomycotina</taxon>
        <taxon>Tremellomycetes</taxon>
        <taxon>Tremellales</taxon>
        <taxon>Trimorphomycetaceae</taxon>
        <taxon>Saitozyma</taxon>
    </lineage>
</organism>
<dbReference type="PANTHER" id="PTHR15263:SF1">
    <property type="entry name" value="NF-KAPPA-B INHIBITOR-LIKE PROTEIN 1"/>
    <property type="match status" value="1"/>
</dbReference>
<name>A0A427YN26_9TREE</name>
<keyword evidence="2" id="KW-0597">Phosphoprotein</keyword>
<keyword evidence="4" id="KW-0040">ANK repeat</keyword>
<evidence type="ECO:0000256" key="3">
    <source>
        <dbReference type="ARBA" id="ARBA00022737"/>
    </source>
</evidence>
<comment type="caution">
    <text evidence="8">The sequence shown here is derived from an EMBL/GenBank/DDBJ whole genome shotgun (WGS) entry which is preliminary data.</text>
</comment>
<proteinExistence type="predicted"/>
<gene>
    <name evidence="8" type="ORF">EHS25_008867</name>
</gene>
<dbReference type="InterPro" id="IPR038753">
    <property type="entry name" value="NFKBIL1"/>
</dbReference>
<sequence length="433" mass="49256">MRDCEIADTTSSRKETRTEKASRVYRREQRRLARENERISRANGYAVSPPRQARDESISPPRNPPRHNRSSGRDRSRTPRRDEDEDEEIGHQDPGYAWMGGYGRSAAEHNRRREQNERMAYLAEEEMSRENPFSSGGGNGFGFRVGGGLGGGISIGLSSSGGLGGGGTGWRFGFSFGNANDHDELTSDVRIPRRHRDAAASSSGFDDRSRGWGRNAAGEVRFEGGAVPDIGSFTEEEYAEWIRMGMYRRKHRSELDEAEKRRQAKLEQEKLRAQEKERARKEEKKRIEKLKRQKGLEEEKKRKNEREWYRKRWAAVVDVGGEVELVELAFGDIPWPVYRQTHGKVGVDILDEGHIRDFLRGLAADLEAANGGGNGDDNVDPDMKKTLREAIRAFHPDRFFARILPRVRERDREAVREGVEVTSRVITTMSARA</sequence>
<dbReference type="GO" id="GO:0005634">
    <property type="term" value="C:nucleus"/>
    <property type="evidence" value="ECO:0007669"/>
    <property type="project" value="UniProtKB-SubCell"/>
</dbReference>
<feature type="compositionally biased region" description="Basic and acidic residues" evidence="7">
    <location>
        <begin position="1"/>
        <end position="40"/>
    </location>
</feature>
<dbReference type="OrthoDB" id="2594106at2759"/>
<comment type="subcellular location">
    <subcellularLocation>
        <location evidence="1">Nucleus</location>
    </subcellularLocation>
</comment>